<comment type="caution">
    <text evidence="2">The sequence shown here is derived from an EMBL/GenBank/DDBJ whole genome shotgun (WGS) entry which is preliminary data.</text>
</comment>
<gene>
    <name evidence="2" type="ORF">UV73_C0012G0134</name>
</gene>
<dbReference type="Proteomes" id="UP000034894">
    <property type="component" value="Unassembled WGS sequence"/>
</dbReference>
<keyword evidence="1" id="KW-1133">Transmembrane helix</keyword>
<dbReference type="STRING" id="1618443.UV73_C0012G0134"/>
<dbReference type="EMBL" id="LCFP01000012">
    <property type="protein sequence ID" value="KKS96106.1"/>
    <property type="molecule type" value="Genomic_DNA"/>
</dbReference>
<sequence>MPKARKKIHKDLKIVLSPLMVIFFLTVVVFMVLWGVQYGSTSTRGRAAKPGLTGNSAPSGTHYNLNIIGVPKNKTASMTGSSGHRIFVPLEGNCKINLSMGEFQVLDGNCTDNGQSSFQLPNPDPENDGITKYSVYARALGKPGGKSTMTTCATDPLTGEEWCSVYTSVQVRTKGKSAFTNVSKELLYIYVDLDGDGQTERYNLFNDALQDYFWSYDNQGLKLLQLRFYEVSTDVN</sequence>
<name>A0A0G1FM94_9BACT</name>
<reference evidence="2 3" key="1">
    <citation type="journal article" date="2015" name="Nature">
        <title>rRNA introns, odd ribosomes, and small enigmatic genomes across a large radiation of phyla.</title>
        <authorList>
            <person name="Brown C.T."/>
            <person name="Hug L.A."/>
            <person name="Thomas B.C."/>
            <person name="Sharon I."/>
            <person name="Castelle C.J."/>
            <person name="Singh A."/>
            <person name="Wilkins M.J."/>
            <person name="Williams K.H."/>
            <person name="Banfield J.F."/>
        </authorList>
    </citation>
    <scope>NUCLEOTIDE SEQUENCE [LARGE SCALE GENOMIC DNA]</scope>
</reference>
<evidence type="ECO:0000313" key="2">
    <source>
        <dbReference type="EMBL" id="KKS96106.1"/>
    </source>
</evidence>
<accession>A0A0G1FM94</accession>
<dbReference type="AlphaFoldDB" id="A0A0G1FM94"/>
<keyword evidence="1" id="KW-0472">Membrane</keyword>
<evidence type="ECO:0000256" key="1">
    <source>
        <dbReference type="SAM" id="Phobius"/>
    </source>
</evidence>
<evidence type="ECO:0000313" key="3">
    <source>
        <dbReference type="Proteomes" id="UP000034894"/>
    </source>
</evidence>
<proteinExistence type="predicted"/>
<protein>
    <submittedName>
        <fullName evidence="2">Uncharacterized protein</fullName>
    </submittedName>
</protein>
<feature type="transmembrane region" description="Helical" evidence="1">
    <location>
        <begin position="12"/>
        <end position="36"/>
    </location>
</feature>
<organism evidence="2 3">
    <name type="scientific">Candidatus Gottesmanbacteria bacterium GW2011_GWA2_43_14</name>
    <dbReference type="NCBI Taxonomy" id="1618443"/>
    <lineage>
        <taxon>Bacteria</taxon>
        <taxon>Candidatus Gottesmaniibacteriota</taxon>
    </lineage>
</organism>
<keyword evidence="1" id="KW-0812">Transmembrane</keyword>
<dbReference type="PATRIC" id="fig|1618443.3.peg.1459"/>